<feature type="region of interest" description="Disordered" evidence="1">
    <location>
        <begin position="71"/>
        <end position="93"/>
    </location>
</feature>
<name>A0A918HUM2_9ACTN</name>
<keyword evidence="2" id="KW-0732">Signal</keyword>
<evidence type="ECO:0000256" key="1">
    <source>
        <dbReference type="SAM" id="MobiDB-lite"/>
    </source>
</evidence>
<comment type="caution">
    <text evidence="3">The sequence shown here is derived from an EMBL/GenBank/DDBJ whole genome shotgun (WGS) entry which is preliminary data.</text>
</comment>
<protein>
    <recommendedName>
        <fullName evidence="5">ATP-binding protein</fullName>
    </recommendedName>
</protein>
<keyword evidence="4" id="KW-1185">Reference proteome</keyword>
<accession>A0A918HUM2</accession>
<dbReference type="EMBL" id="BMTP01000003">
    <property type="protein sequence ID" value="GGU29875.1"/>
    <property type="molecule type" value="Genomic_DNA"/>
</dbReference>
<organism evidence="3 4">
    <name type="scientific">Streptomyces lavendofoliae</name>
    <dbReference type="NCBI Taxonomy" id="67314"/>
    <lineage>
        <taxon>Bacteria</taxon>
        <taxon>Bacillati</taxon>
        <taxon>Actinomycetota</taxon>
        <taxon>Actinomycetes</taxon>
        <taxon>Kitasatosporales</taxon>
        <taxon>Streptomycetaceae</taxon>
        <taxon>Streptomyces</taxon>
    </lineage>
</organism>
<feature type="signal peptide" evidence="2">
    <location>
        <begin position="1"/>
        <end position="25"/>
    </location>
</feature>
<sequence length="93" mass="8943">MKPTKVAAVVAGSVMALGMAAPAFAADTLTPSSLNGGVEALGKRGLTEAVPTDAVSKVTDAKAVEKVQGATGGLESAKGTAQPLLGGLPALGK</sequence>
<evidence type="ECO:0000313" key="4">
    <source>
        <dbReference type="Proteomes" id="UP000636661"/>
    </source>
</evidence>
<gene>
    <name evidence="3" type="ORF">GCM10010274_16100</name>
</gene>
<evidence type="ECO:0000313" key="3">
    <source>
        <dbReference type="EMBL" id="GGU29875.1"/>
    </source>
</evidence>
<evidence type="ECO:0008006" key="5">
    <source>
        <dbReference type="Google" id="ProtNLM"/>
    </source>
</evidence>
<reference evidence="3" key="1">
    <citation type="journal article" date="2014" name="Int. J. Syst. Evol. Microbiol.">
        <title>Complete genome sequence of Corynebacterium casei LMG S-19264T (=DSM 44701T), isolated from a smear-ripened cheese.</title>
        <authorList>
            <consortium name="US DOE Joint Genome Institute (JGI-PGF)"/>
            <person name="Walter F."/>
            <person name="Albersmeier A."/>
            <person name="Kalinowski J."/>
            <person name="Ruckert C."/>
        </authorList>
    </citation>
    <scope>NUCLEOTIDE SEQUENCE</scope>
    <source>
        <strain evidence="3">JCM 4391</strain>
    </source>
</reference>
<reference evidence="3" key="2">
    <citation type="submission" date="2020-09" db="EMBL/GenBank/DDBJ databases">
        <authorList>
            <person name="Sun Q."/>
            <person name="Ohkuma M."/>
        </authorList>
    </citation>
    <scope>NUCLEOTIDE SEQUENCE</scope>
    <source>
        <strain evidence="3">JCM 4391</strain>
    </source>
</reference>
<evidence type="ECO:0000256" key="2">
    <source>
        <dbReference type="SAM" id="SignalP"/>
    </source>
</evidence>
<proteinExistence type="predicted"/>
<dbReference type="RefSeq" id="WP_189550011.1">
    <property type="nucleotide sequence ID" value="NZ_BMTP01000003.1"/>
</dbReference>
<feature type="chain" id="PRO_5036699254" description="ATP-binding protein" evidence="2">
    <location>
        <begin position="26"/>
        <end position="93"/>
    </location>
</feature>
<feature type="compositionally biased region" description="Low complexity" evidence="1">
    <location>
        <begin position="79"/>
        <end position="93"/>
    </location>
</feature>
<dbReference type="Proteomes" id="UP000636661">
    <property type="component" value="Unassembled WGS sequence"/>
</dbReference>
<dbReference type="AlphaFoldDB" id="A0A918HUM2"/>